<comment type="catalytic activity">
    <reaction evidence="6">
        <text>Na(+)(in) + 2 H(+)(out) = Na(+)(out) + 2 H(+)(in)</text>
        <dbReference type="Rhea" id="RHEA:29251"/>
        <dbReference type="ChEBI" id="CHEBI:15378"/>
        <dbReference type="ChEBI" id="CHEBI:29101"/>
    </reaction>
</comment>
<reference evidence="7 8" key="1">
    <citation type="submission" date="2019-09" db="EMBL/GenBank/DDBJ databases">
        <title>Complete genome sequence of Arachidicoccus sp. B3-10 isolated from apple orchard soil.</title>
        <authorList>
            <person name="Kim H.S."/>
            <person name="Han K.-I."/>
            <person name="Suh M.K."/>
            <person name="Lee K.C."/>
            <person name="Eom M.K."/>
            <person name="Kim J.-S."/>
            <person name="Kang S.W."/>
            <person name="Sin Y."/>
            <person name="Lee J.-S."/>
        </authorList>
    </citation>
    <scope>NUCLEOTIDE SEQUENCE [LARGE SCALE GENOMIC DNA]</scope>
    <source>
        <strain evidence="7 8">B3-10</strain>
    </source>
</reference>
<comment type="similarity">
    <text evidence="6">Belongs to the NhaA Na(+)/H(+) (TC 2.A.33) antiporter family.</text>
</comment>
<dbReference type="NCBIfam" id="TIGR00773">
    <property type="entry name" value="NhaA"/>
    <property type="match status" value="1"/>
</dbReference>
<keyword evidence="2 6" id="KW-1003">Cell membrane</keyword>
<keyword evidence="5 6" id="KW-0472">Membrane</keyword>
<feature type="transmembrane region" description="Helical" evidence="6">
    <location>
        <begin position="335"/>
        <end position="356"/>
    </location>
</feature>
<comment type="function">
    <text evidence="6">Na(+)/H(+) antiporter that extrudes sodium in exchange for external protons.</text>
</comment>
<dbReference type="GO" id="GO:0006885">
    <property type="term" value="P:regulation of pH"/>
    <property type="evidence" value="ECO:0007669"/>
    <property type="project" value="UniProtKB-UniRule"/>
</dbReference>
<comment type="subcellular location">
    <subcellularLocation>
        <location evidence="1">Cell inner membrane</location>
        <topology evidence="1">Multi-pass membrane protein</topology>
    </subcellularLocation>
    <subcellularLocation>
        <location evidence="6">Cell membrane</location>
        <topology evidence="6">Multi-pass membrane protein</topology>
    </subcellularLocation>
</comment>
<dbReference type="KEGG" id="arac:E0W69_014300"/>
<keyword evidence="4 6" id="KW-1133">Transmembrane helix</keyword>
<keyword evidence="8" id="KW-1185">Reference proteome</keyword>
<keyword evidence="6" id="KW-0406">Ion transport</keyword>
<name>A0A5P2G6A2_9BACT</name>
<protein>
    <recommendedName>
        <fullName evidence="6">Na(+)/H(+) antiporter NhaA</fullName>
    </recommendedName>
    <alternativeName>
        <fullName evidence="6">Sodium/proton antiporter NhaA</fullName>
    </alternativeName>
</protein>
<feature type="transmembrane region" description="Helical" evidence="6">
    <location>
        <begin position="169"/>
        <end position="189"/>
    </location>
</feature>
<dbReference type="GO" id="GO:0015385">
    <property type="term" value="F:sodium:proton antiporter activity"/>
    <property type="evidence" value="ECO:0007669"/>
    <property type="project" value="UniProtKB-UniRule"/>
</dbReference>
<evidence type="ECO:0000256" key="6">
    <source>
        <dbReference type="HAMAP-Rule" id="MF_01844"/>
    </source>
</evidence>
<dbReference type="Pfam" id="PF06965">
    <property type="entry name" value="Na_H_antiport_1"/>
    <property type="match status" value="1"/>
</dbReference>
<feature type="transmembrane region" description="Helical" evidence="6">
    <location>
        <begin position="268"/>
        <end position="288"/>
    </location>
</feature>
<evidence type="ECO:0000313" key="8">
    <source>
        <dbReference type="Proteomes" id="UP000292424"/>
    </source>
</evidence>
<feature type="transmembrane region" description="Helical" evidence="6">
    <location>
        <begin position="295"/>
        <end position="315"/>
    </location>
</feature>
<dbReference type="GO" id="GO:0005886">
    <property type="term" value="C:plasma membrane"/>
    <property type="evidence" value="ECO:0007669"/>
    <property type="project" value="UniProtKB-SubCell"/>
</dbReference>
<evidence type="ECO:0000256" key="2">
    <source>
        <dbReference type="ARBA" id="ARBA00022475"/>
    </source>
</evidence>
<dbReference type="InterPro" id="IPR023171">
    <property type="entry name" value="Na/H_antiporter_dom_sf"/>
</dbReference>
<feature type="transmembrane region" description="Helical" evidence="6">
    <location>
        <begin position="195"/>
        <end position="212"/>
    </location>
</feature>
<feature type="transmembrane region" description="Helical" evidence="6">
    <location>
        <begin position="135"/>
        <end position="157"/>
    </location>
</feature>
<dbReference type="EMBL" id="CP044016">
    <property type="protein sequence ID" value="QES89779.1"/>
    <property type="molecule type" value="Genomic_DNA"/>
</dbReference>
<dbReference type="InterPro" id="IPR004670">
    <property type="entry name" value="NhaA"/>
</dbReference>
<gene>
    <name evidence="6 7" type="primary">nhaA</name>
    <name evidence="7" type="ORF">E0W69_014300</name>
</gene>
<organism evidence="7 8">
    <name type="scientific">Rhizosphaericola mali</name>
    <dbReference type="NCBI Taxonomy" id="2545455"/>
    <lineage>
        <taxon>Bacteria</taxon>
        <taxon>Pseudomonadati</taxon>
        <taxon>Bacteroidota</taxon>
        <taxon>Chitinophagia</taxon>
        <taxon>Chitinophagales</taxon>
        <taxon>Chitinophagaceae</taxon>
        <taxon>Rhizosphaericola</taxon>
    </lineage>
</organism>
<dbReference type="HAMAP" id="MF_01844">
    <property type="entry name" value="NhaA"/>
    <property type="match status" value="1"/>
</dbReference>
<keyword evidence="6" id="KW-0050">Antiport</keyword>
<evidence type="ECO:0000256" key="1">
    <source>
        <dbReference type="ARBA" id="ARBA00004429"/>
    </source>
</evidence>
<dbReference type="AlphaFoldDB" id="A0A5P2G6A2"/>
<feature type="transmembrane region" description="Helical" evidence="6">
    <location>
        <begin position="219"/>
        <end position="248"/>
    </location>
</feature>
<keyword evidence="6" id="KW-0915">Sodium</keyword>
<dbReference type="Gene3D" id="1.20.1530.10">
    <property type="entry name" value="Na+/H+ antiporter like domain"/>
    <property type="match status" value="1"/>
</dbReference>
<dbReference type="PANTHER" id="PTHR30341">
    <property type="entry name" value="SODIUM ION/PROTON ANTIPORTER NHAA-RELATED"/>
    <property type="match status" value="1"/>
</dbReference>
<keyword evidence="6" id="KW-0739">Sodium transport</keyword>
<accession>A0A5P2G6A2</accession>
<proteinExistence type="inferred from homology"/>
<feature type="transmembrane region" description="Helical" evidence="6">
    <location>
        <begin position="21"/>
        <end position="47"/>
    </location>
</feature>
<dbReference type="PANTHER" id="PTHR30341:SF0">
    <property type="entry name" value="NA(+)_H(+) ANTIPORTER NHAA"/>
    <property type="match status" value="1"/>
</dbReference>
<keyword evidence="6" id="KW-0813">Transport</keyword>
<dbReference type="OrthoDB" id="9808135at2"/>
<dbReference type="Proteomes" id="UP000292424">
    <property type="component" value="Chromosome"/>
</dbReference>
<sequence>MLQEGKKEVQKLTKRKFGYKYLLAFTQNSKSIGVLLIACTILSLVLTNCTQSNIFKEFWTKELTHNIYFPESIEGWVNDGFMAVFFFYAGLEIKKEILEGELNSLKKAALPIFSAFGGVIFPAVIYFYFNKNSVFGGGWGIPTATDIAFSLGIASLFSAKLFPASLRVFLTALAIVDDLIAVLIVAIFYGGNISLFWFVISLLVLLFSFLILKKKNNNILILIVGVVLWFAVFQSGIHATLAGVLLAFCIPVRKIALLMGKLHVAVNFVIVPFFAIANTCIVIPAHFLSYFSHKLFLGISLGLLVGKPLGILLVARILVYLKWVKLPSGTDWNKMIGAGILAGIGFTMSIFIATIAFKETETQDIAKLGVLIGSSLSILIGYFWVKFFHRNVSPKK</sequence>
<evidence type="ECO:0000313" key="7">
    <source>
        <dbReference type="EMBL" id="QES89779.1"/>
    </source>
</evidence>
<feature type="transmembrane region" description="Helical" evidence="6">
    <location>
        <begin position="368"/>
        <end position="385"/>
    </location>
</feature>
<keyword evidence="3 6" id="KW-0812">Transmembrane</keyword>
<evidence type="ECO:0000256" key="3">
    <source>
        <dbReference type="ARBA" id="ARBA00022692"/>
    </source>
</evidence>
<evidence type="ECO:0000256" key="5">
    <source>
        <dbReference type="ARBA" id="ARBA00023136"/>
    </source>
</evidence>
<feature type="transmembrane region" description="Helical" evidence="6">
    <location>
        <begin position="108"/>
        <end position="129"/>
    </location>
</feature>
<evidence type="ECO:0000256" key="4">
    <source>
        <dbReference type="ARBA" id="ARBA00022989"/>
    </source>
</evidence>